<keyword evidence="1" id="KW-0812">Transmembrane</keyword>
<organism evidence="2 3">
    <name type="scientific">Halovibrio variabilis</name>
    <dbReference type="NCBI Taxonomy" id="31910"/>
    <lineage>
        <taxon>Bacteria</taxon>
        <taxon>Pseudomonadati</taxon>
        <taxon>Pseudomonadota</taxon>
        <taxon>Gammaproteobacteria</taxon>
        <taxon>Oceanospirillales</taxon>
        <taxon>Halomonadaceae</taxon>
        <taxon>Halovibrio</taxon>
    </lineage>
</organism>
<comment type="caution">
    <text evidence="2">The sequence shown here is derived from an EMBL/GenBank/DDBJ whole genome shotgun (WGS) entry which is preliminary data.</text>
</comment>
<dbReference type="RefSeq" id="WP_146872540.1">
    <property type="nucleotide sequence ID" value="NZ_BJXV01000001.1"/>
</dbReference>
<accession>A0A511UIT0</accession>
<protein>
    <submittedName>
        <fullName evidence="2">Uncharacterized protein</fullName>
    </submittedName>
</protein>
<dbReference type="AlphaFoldDB" id="A0A511UIT0"/>
<sequence>MLIYIVFLIIFVGVTGALYQVYETHYNINVGNDKKLSNANKSRLKELSAKAITATQTNASSAFDHAVSNALGPEFDRGVALTAFTQAEEGSYAIPLLRRKAQLRFNGDNDAVTVRHLPFWQTQLPRINSRAVLVALVIVNCFLVQLLGAMSIYTLNYPVSLPWLAWLNEPLVVMLLIYALLFISFMIAKLDRYMHDLYQLGALFRHEAVGEPEFNQ</sequence>
<evidence type="ECO:0000256" key="1">
    <source>
        <dbReference type="SAM" id="Phobius"/>
    </source>
</evidence>
<name>A0A511UIT0_9GAMM</name>
<dbReference type="OrthoDB" id="6158580at2"/>
<feature type="transmembrane region" description="Helical" evidence="1">
    <location>
        <begin position="6"/>
        <end position="22"/>
    </location>
</feature>
<dbReference type="EMBL" id="BJXV01000001">
    <property type="protein sequence ID" value="GEN26480.1"/>
    <property type="molecule type" value="Genomic_DNA"/>
</dbReference>
<dbReference type="Proteomes" id="UP000321303">
    <property type="component" value="Unassembled WGS sequence"/>
</dbReference>
<gene>
    <name evidence="2" type="ORF">HVA01_01260</name>
</gene>
<evidence type="ECO:0000313" key="2">
    <source>
        <dbReference type="EMBL" id="GEN26480.1"/>
    </source>
</evidence>
<evidence type="ECO:0000313" key="3">
    <source>
        <dbReference type="Proteomes" id="UP000321303"/>
    </source>
</evidence>
<keyword evidence="1" id="KW-1133">Transmembrane helix</keyword>
<keyword evidence="3" id="KW-1185">Reference proteome</keyword>
<feature type="transmembrane region" description="Helical" evidence="1">
    <location>
        <begin position="165"/>
        <end position="188"/>
    </location>
</feature>
<proteinExistence type="predicted"/>
<keyword evidence="1" id="KW-0472">Membrane</keyword>
<reference evidence="2 3" key="1">
    <citation type="submission" date="2019-07" db="EMBL/GenBank/DDBJ databases">
        <title>Whole genome shotgun sequence of Halomonas variabilis NBRC 102410.</title>
        <authorList>
            <person name="Hosoyama A."/>
            <person name="Uohara A."/>
            <person name="Ohji S."/>
            <person name="Ichikawa N."/>
        </authorList>
    </citation>
    <scope>NUCLEOTIDE SEQUENCE [LARGE SCALE GENOMIC DNA]</scope>
    <source>
        <strain evidence="2 3">NBRC 102410</strain>
    </source>
</reference>
<feature type="transmembrane region" description="Helical" evidence="1">
    <location>
        <begin position="131"/>
        <end position="153"/>
    </location>
</feature>